<evidence type="ECO:0000256" key="1">
    <source>
        <dbReference type="SAM" id="MobiDB-lite"/>
    </source>
</evidence>
<dbReference type="Proteomes" id="UP001218188">
    <property type="component" value="Unassembled WGS sequence"/>
</dbReference>
<organism evidence="2 3">
    <name type="scientific">Mycena alexandri</name>
    <dbReference type="NCBI Taxonomy" id="1745969"/>
    <lineage>
        <taxon>Eukaryota</taxon>
        <taxon>Fungi</taxon>
        <taxon>Dikarya</taxon>
        <taxon>Basidiomycota</taxon>
        <taxon>Agaricomycotina</taxon>
        <taxon>Agaricomycetes</taxon>
        <taxon>Agaricomycetidae</taxon>
        <taxon>Agaricales</taxon>
        <taxon>Marasmiineae</taxon>
        <taxon>Mycenaceae</taxon>
        <taxon>Mycena</taxon>
    </lineage>
</organism>
<comment type="caution">
    <text evidence="2">The sequence shown here is derived from an EMBL/GenBank/DDBJ whole genome shotgun (WGS) entry which is preliminary data.</text>
</comment>
<keyword evidence="3" id="KW-1185">Reference proteome</keyword>
<name>A0AAD6X8I5_9AGAR</name>
<dbReference type="EMBL" id="JARJCM010000046">
    <property type="protein sequence ID" value="KAJ7036054.1"/>
    <property type="molecule type" value="Genomic_DNA"/>
</dbReference>
<evidence type="ECO:0000313" key="3">
    <source>
        <dbReference type="Proteomes" id="UP001218188"/>
    </source>
</evidence>
<evidence type="ECO:0000313" key="2">
    <source>
        <dbReference type="EMBL" id="KAJ7036054.1"/>
    </source>
</evidence>
<accession>A0AAD6X8I5</accession>
<feature type="region of interest" description="Disordered" evidence="1">
    <location>
        <begin position="1"/>
        <end position="20"/>
    </location>
</feature>
<gene>
    <name evidence="2" type="ORF">C8F04DRAFT_954354</name>
</gene>
<reference evidence="2" key="1">
    <citation type="submission" date="2023-03" db="EMBL/GenBank/DDBJ databases">
        <title>Massive genome expansion in bonnet fungi (Mycena s.s.) driven by repeated elements and novel gene families across ecological guilds.</title>
        <authorList>
            <consortium name="Lawrence Berkeley National Laboratory"/>
            <person name="Harder C.B."/>
            <person name="Miyauchi S."/>
            <person name="Viragh M."/>
            <person name="Kuo A."/>
            <person name="Thoen E."/>
            <person name="Andreopoulos B."/>
            <person name="Lu D."/>
            <person name="Skrede I."/>
            <person name="Drula E."/>
            <person name="Henrissat B."/>
            <person name="Morin E."/>
            <person name="Kohler A."/>
            <person name="Barry K."/>
            <person name="LaButti K."/>
            <person name="Morin E."/>
            <person name="Salamov A."/>
            <person name="Lipzen A."/>
            <person name="Mereny Z."/>
            <person name="Hegedus B."/>
            <person name="Baldrian P."/>
            <person name="Stursova M."/>
            <person name="Weitz H."/>
            <person name="Taylor A."/>
            <person name="Grigoriev I.V."/>
            <person name="Nagy L.G."/>
            <person name="Martin F."/>
            <person name="Kauserud H."/>
        </authorList>
    </citation>
    <scope>NUCLEOTIDE SEQUENCE</scope>
    <source>
        <strain evidence="2">CBHHK200</strain>
    </source>
</reference>
<dbReference type="AlphaFoldDB" id="A0AAD6X8I5"/>
<protein>
    <submittedName>
        <fullName evidence="2">Uncharacterized protein</fullName>
    </submittedName>
</protein>
<sequence>MTDGVPNWAGSAKEALEEGAGSDEWSAVVGAWWDIERTATFTGPAKGRSVGLRPKEVTKWIGRGRIGGAEPPLTDLYGFAAGWWKFWTVLNPAWRVEKRGVGERLAKSADGELGPTVQTGPNGILNVLICLRWWRDKIDGAKEVAAWDEAVEDVRWALQKHM</sequence>
<proteinExistence type="predicted"/>